<dbReference type="SUPFAM" id="SSF51126">
    <property type="entry name" value="Pectin lyase-like"/>
    <property type="match status" value="1"/>
</dbReference>
<dbReference type="EMBL" id="JPWI01000004">
    <property type="protein sequence ID" value="RCK46801.1"/>
    <property type="molecule type" value="Genomic_DNA"/>
</dbReference>
<reference evidence="1 2" key="1">
    <citation type="submission" date="2014-07" db="EMBL/GenBank/DDBJ databases">
        <title>Draft genome sequence of Thalassospira profundimaris PR54-5.</title>
        <authorList>
            <person name="Lai Q."/>
            <person name="Shao Z."/>
        </authorList>
    </citation>
    <scope>NUCLEOTIDE SEQUENCE [LARGE SCALE GENOMIC DNA]</scope>
    <source>
        <strain evidence="1 2">PR54-5</strain>
    </source>
</reference>
<evidence type="ECO:0000313" key="2">
    <source>
        <dbReference type="Proteomes" id="UP000252255"/>
    </source>
</evidence>
<gene>
    <name evidence="1" type="ORF">TH30_09465</name>
</gene>
<protein>
    <recommendedName>
        <fullName evidence="3">Right handed beta helix domain-containing protein</fullName>
    </recommendedName>
</protein>
<sequence>MEVVYVSDDGKDHWIDSKMRPTTTLEMAIVNSKPGQLIRLIDGTYRVKRPMPFPHSGEQGNPIVVRGETGVVLDAAQKPDPSVSASNPGQARFAVFQLIDVEHIRIENLNITRGWPSAVYIENSRNLSFRGLDISDGTYAFYASGERCHGIKITECRWVQDSSIWRAIRWDEIHDGKDDEGNVIKVPFRYLNGAFFGADDIAGDVEISRNDIRDCYNGIRMDVSSFNVGAPIGTFNRDIRIMDNRFSYIRDNPIEPEFVALGWWIGRNRFYNCHKLFSQDGVRGGFWYYFANICWFDSRPGPEGDEYNGGAVFKLGKGGNVPQPDYVSVCFHNSFYLRQKYIKKGTTRGLVNARNAIEHADPVTLPDEMMPLDQSFFGEYADLYLSAMPPLPVVFSGDLANHPAYPDIFDPYDGVLSCPRPATGPLFENSLAGQFELRESHQIPYVNPLEVPLPDGSVWCSNPEHWPGAITDGCLIQGPDYVPVDLDYVRSLPVPEVQATSS</sequence>
<dbReference type="AlphaFoldDB" id="A0A367X232"/>
<dbReference type="InterPro" id="IPR012334">
    <property type="entry name" value="Pectin_lyas_fold"/>
</dbReference>
<proteinExistence type="predicted"/>
<dbReference type="Gene3D" id="2.160.20.10">
    <property type="entry name" value="Single-stranded right-handed beta-helix, Pectin lyase-like"/>
    <property type="match status" value="1"/>
</dbReference>
<dbReference type="InterPro" id="IPR006626">
    <property type="entry name" value="PbH1"/>
</dbReference>
<dbReference type="InterPro" id="IPR011050">
    <property type="entry name" value="Pectin_lyase_fold/virulence"/>
</dbReference>
<dbReference type="OrthoDB" id="5438245at2"/>
<dbReference type="SMART" id="SM00710">
    <property type="entry name" value="PbH1"/>
    <property type="match status" value="4"/>
</dbReference>
<evidence type="ECO:0008006" key="3">
    <source>
        <dbReference type="Google" id="ProtNLM"/>
    </source>
</evidence>
<organism evidence="1 2">
    <name type="scientific">Thalassospira profundimaris</name>
    <dbReference type="NCBI Taxonomy" id="502049"/>
    <lineage>
        <taxon>Bacteria</taxon>
        <taxon>Pseudomonadati</taxon>
        <taxon>Pseudomonadota</taxon>
        <taxon>Alphaproteobacteria</taxon>
        <taxon>Rhodospirillales</taxon>
        <taxon>Thalassospiraceae</taxon>
        <taxon>Thalassospira</taxon>
    </lineage>
</organism>
<name>A0A367X232_9PROT</name>
<accession>A0A367X232</accession>
<evidence type="ECO:0000313" key="1">
    <source>
        <dbReference type="EMBL" id="RCK46801.1"/>
    </source>
</evidence>
<comment type="caution">
    <text evidence="1">The sequence shown here is derived from an EMBL/GenBank/DDBJ whole genome shotgun (WGS) entry which is preliminary data.</text>
</comment>
<dbReference type="Proteomes" id="UP000252255">
    <property type="component" value="Unassembled WGS sequence"/>
</dbReference>